<evidence type="ECO:0000256" key="8">
    <source>
        <dbReference type="ARBA" id="ARBA00022801"/>
    </source>
</evidence>
<evidence type="ECO:0000313" key="19">
    <source>
        <dbReference type="Proteomes" id="UP000320813"/>
    </source>
</evidence>
<dbReference type="SUPFAM" id="SSF53927">
    <property type="entry name" value="Cytidine deaminase-like"/>
    <property type="match status" value="1"/>
</dbReference>
<feature type="binding site" evidence="15">
    <location>
        <position position="312"/>
    </location>
    <ligand>
        <name>substrate</name>
    </ligand>
</feature>
<feature type="binding site" evidence="15">
    <location>
        <position position="191"/>
    </location>
    <ligand>
        <name>substrate</name>
    </ligand>
</feature>
<feature type="binding site" evidence="16">
    <location>
        <position position="81"/>
    </location>
    <ligand>
        <name>Zn(2+)</name>
        <dbReference type="ChEBI" id="CHEBI:29105"/>
        <note>catalytic</note>
    </ligand>
</feature>
<comment type="cofactor">
    <cofactor evidence="13 16">
        <name>Zn(2+)</name>
        <dbReference type="ChEBI" id="CHEBI:29105"/>
    </cofactor>
    <text evidence="13 16">Binds 1 zinc ion.</text>
</comment>
<comment type="caution">
    <text evidence="18">The sequence shown here is derived from an EMBL/GenBank/DDBJ whole genome shotgun (WGS) entry which is preliminary data.</text>
</comment>
<dbReference type="InterPro" id="IPR016192">
    <property type="entry name" value="APOBEC/CMP_deaminase_Zn-bd"/>
</dbReference>
<dbReference type="InterPro" id="IPR002734">
    <property type="entry name" value="RibDG_C"/>
</dbReference>
<accession>A0A519BD79</accession>
<evidence type="ECO:0000256" key="10">
    <source>
        <dbReference type="ARBA" id="ARBA00022857"/>
    </source>
</evidence>
<comment type="similarity">
    <text evidence="5 13">In the C-terminal section; belongs to the HTP reductase family.</text>
</comment>
<gene>
    <name evidence="18" type="primary">ribD</name>
    <name evidence="18" type="ORF">EVJ47_02810</name>
</gene>
<dbReference type="GO" id="GO:0008703">
    <property type="term" value="F:5-amino-6-(5-phosphoribosylamino)uracil reductase activity"/>
    <property type="evidence" value="ECO:0007669"/>
    <property type="project" value="UniProtKB-EC"/>
</dbReference>
<evidence type="ECO:0000256" key="2">
    <source>
        <dbReference type="ARBA" id="ARBA00004882"/>
    </source>
</evidence>
<dbReference type="PANTHER" id="PTHR38011">
    <property type="entry name" value="DIHYDROFOLATE REDUCTASE FAMILY PROTEIN (AFU_ORTHOLOGUE AFUA_8G06820)"/>
    <property type="match status" value="1"/>
</dbReference>
<evidence type="ECO:0000256" key="12">
    <source>
        <dbReference type="ARBA" id="ARBA00023268"/>
    </source>
</evidence>
<dbReference type="GO" id="GO:0008835">
    <property type="term" value="F:diaminohydroxyphosphoribosylaminopyrimidine deaminase activity"/>
    <property type="evidence" value="ECO:0007669"/>
    <property type="project" value="UniProtKB-EC"/>
</dbReference>
<comment type="similarity">
    <text evidence="4 13">In the N-terminal section; belongs to the cytidine and deoxycytidylate deaminase family.</text>
</comment>
<reference evidence="18 19" key="1">
    <citation type="submission" date="2019-01" db="EMBL/GenBank/DDBJ databases">
        <title>Insights into ecological role of a new deltaproteobacterial order Candidatus Sinidesulfobacterales (Sva0485) by metagenomics and metatranscriptomics.</title>
        <authorList>
            <person name="Tan S."/>
            <person name="Liu J."/>
            <person name="Fang Y."/>
            <person name="Hedlund B.P."/>
            <person name="Lian Z.H."/>
            <person name="Huang L.Y."/>
            <person name="Li J.T."/>
            <person name="Huang L.N."/>
            <person name="Li W.J."/>
            <person name="Jiang H.C."/>
            <person name="Dong H.L."/>
            <person name="Shu W.S."/>
        </authorList>
    </citation>
    <scope>NUCLEOTIDE SEQUENCE [LARGE SCALE GENOMIC DNA]</scope>
    <source>
        <strain evidence="18">AP3</strain>
    </source>
</reference>
<dbReference type="InterPro" id="IPR050765">
    <property type="entry name" value="Riboflavin_Biosynth_HTPR"/>
</dbReference>
<dbReference type="InterPro" id="IPR004794">
    <property type="entry name" value="Eubact_RibD"/>
</dbReference>
<feature type="active site" description="Proton donor" evidence="14">
    <location>
        <position position="58"/>
    </location>
</feature>
<dbReference type="PIRSF" id="PIRSF006769">
    <property type="entry name" value="RibD"/>
    <property type="match status" value="1"/>
</dbReference>
<dbReference type="PROSITE" id="PS51747">
    <property type="entry name" value="CYT_DCMP_DEAMINASES_2"/>
    <property type="match status" value="1"/>
</dbReference>
<evidence type="ECO:0000256" key="7">
    <source>
        <dbReference type="ARBA" id="ARBA00022723"/>
    </source>
</evidence>
<dbReference type="UniPathway" id="UPA00275">
    <property type="reaction ID" value="UER00401"/>
</dbReference>
<feature type="binding site" evidence="15">
    <location>
        <position position="211"/>
    </location>
    <ligand>
        <name>substrate</name>
    </ligand>
</feature>
<name>A0A519BD79_9DELT</name>
<feature type="binding site" evidence="15">
    <location>
        <position position="207"/>
    </location>
    <ligand>
        <name>NADP(+)</name>
        <dbReference type="ChEBI" id="CHEBI:58349"/>
    </ligand>
</feature>
<dbReference type="Pfam" id="PF01872">
    <property type="entry name" value="RibD_C"/>
    <property type="match status" value="1"/>
</dbReference>
<comment type="pathway">
    <text evidence="2 13">Cofactor biosynthesis; riboflavin biosynthesis; 5-amino-6-(D-ribitylamino)uracil from GTP: step 2/4.</text>
</comment>
<dbReference type="Gene3D" id="3.40.140.10">
    <property type="entry name" value="Cytidine Deaminase, domain 2"/>
    <property type="match status" value="1"/>
</dbReference>
<evidence type="ECO:0000256" key="14">
    <source>
        <dbReference type="PIRSR" id="PIRSR006769-1"/>
    </source>
</evidence>
<sequence length="381" mass="42762">MNYQSKDIDEYFIAQTFNLAKKAEGFTSPNPMVGAIVVKDGLAVGDGYHEKAGLPHAEIAALKKAGSRAKGATIYVSLEPCSHFGKTPPCIYAIKKYGIKRVVAAVKDPNPLVSGKGFDYLQNNGIEVTYGIFEEKAKKLNEVFFKYITSGLPFITVKEAITLDGKIGHGNIGKKSYISSKKSLEHTHYLRLANDAIMVSAKTVINDDPMLDVRINNRDIKNKFLNKRYTKIILDRDLSVPPGAKIFKTYGTVLIFTDKDYNNEKSKKKLLLEETGAIIKDVYYNNKDKRLLDLKEIFKICAELKITSILAEAGPNLFASLIGGRLYDKLIFNITPYIFGNEDGMNLFKTLDLKNKNMLKFYDLNAKKIGDEIFLTYYPKD</sequence>
<keyword evidence="12" id="KW-0511">Multifunctional enzyme</keyword>
<evidence type="ECO:0000256" key="1">
    <source>
        <dbReference type="ARBA" id="ARBA00002151"/>
    </source>
</evidence>
<keyword evidence="9 13" id="KW-0862">Zinc</keyword>
<evidence type="ECO:0000256" key="5">
    <source>
        <dbReference type="ARBA" id="ARBA00007417"/>
    </source>
</evidence>
<keyword evidence="11 13" id="KW-0560">Oxidoreductase</keyword>
<dbReference type="Gene3D" id="3.40.430.10">
    <property type="entry name" value="Dihydrofolate Reductase, subunit A"/>
    <property type="match status" value="1"/>
</dbReference>
<keyword evidence="6 13" id="KW-0686">Riboflavin biosynthesis</keyword>
<evidence type="ECO:0000256" key="15">
    <source>
        <dbReference type="PIRSR" id="PIRSR006769-2"/>
    </source>
</evidence>
<dbReference type="GO" id="GO:0009231">
    <property type="term" value="P:riboflavin biosynthetic process"/>
    <property type="evidence" value="ECO:0007669"/>
    <property type="project" value="UniProtKB-UniPathway"/>
</dbReference>
<dbReference type="FunFam" id="3.40.140.10:FF:000025">
    <property type="entry name" value="Riboflavin biosynthesis protein RibD"/>
    <property type="match status" value="1"/>
</dbReference>
<evidence type="ECO:0000256" key="11">
    <source>
        <dbReference type="ARBA" id="ARBA00023002"/>
    </source>
</evidence>
<comment type="function">
    <text evidence="1 13">Converts 2,5-diamino-6-(ribosylamino)-4(3h)-pyrimidinone 5'-phosphate into 5-amino-6-(ribosylamino)-2,4(1h,3h)-pyrimidinedione 5'-phosphate.</text>
</comment>
<comment type="catalytic activity">
    <reaction evidence="13">
        <text>5-amino-6-(5-phospho-D-ribitylamino)uracil + NADP(+) = 5-amino-6-(5-phospho-D-ribosylamino)uracil + NADPH + H(+)</text>
        <dbReference type="Rhea" id="RHEA:17845"/>
        <dbReference type="ChEBI" id="CHEBI:15378"/>
        <dbReference type="ChEBI" id="CHEBI:57783"/>
        <dbReference type="ChEBI" id="CHEBI:58349"/>
        <dbReference type="ChEBI" id="CHEBI:58421"/>
        <dbReference type="ChEBI" id="CHEBI:58453"/>
        <dbReference type="EC" id="1.1.1.193"/>
    </reaction>
</comment>
<dbReference type="AlphaFoldDB" id="A0A519BD79"/>
<feature type="binding site" evidence="16">
    <location>
        <position position="90"/>
    </location>
    <ligand>
        <name>Zn(2+)</name>
        <dbReference type="ChEBI" id="CHEBI:29105"/>
        <note>catalytic</note>
    </ligand>
</feature>
<dbReference type="EC" id="1.1.1.193" evidence="13"/>
<dbReference type="InterPro" id="IPR024072">
    <property type="entry name" value="DHFR-like_dom_sf"/>
</dbReference>
<dbReference type="NCBIfam" id="TIGR00326">
    <property type="entry name" value="eubact_ribD"/>
    <property type="match status" value="1"/>
</dbReference>
<comment type="catalytic activity">
    <reaction evidence="13">
        <text>2,5-diamino-6-hydroxy-4-(5-phosphoribosylamino)-pyrimidine + H2O + H(+) = 5-amino-6-(5-phospho-D-ribosylamino)uracil + NH4(+)</text>
        <dbReference type="Rhea" id="RHEA:21868"/>
        <dbReference type="ChEBI" id="CHEBI:15377"/>
        <dbReference type="ChEBI" id="CHEBI:15378"/>
        <dbReference type="ChEBI" id="CHEBI:28938"/>
        <dbReference type="ChEBI" id="CHEBI:58453"/>
        <dbReference type="ChEBI" id="CHEBI:58614"/>
        <dbReference type="EC" id="3.5.4.26"/>
    </reaction>
</comment>
<keyword evidence="10 13" id="KW-0521">NADP</keyword>
<evidence type="ECO:0000256" key="3">
    <source>
        <dbReference type="ARBA" id="ARBA00004910"/>
    </source>
</evidence>
<dbReference type="Proteomes" id="UP000320813">
    <property type="component" value="Unassembled WGS sequence"/>
</dbReference>
<keyword evidence="7 13" id="KW-0479">Metal-binding</keyword>
<dbReference type="InterPro" id="IPR002125">
    <property type="entry name" value="CMP_dCMP_dom"/>
</dbReference>
<feature type="binding site" evidence="16">
    <location>
        <position position="56"/>
    </location>
    <ligand>
        <name>Zn(2+)</name>
        <dbReference type="ChEBI" id="CHEBI:29105"/>
        <note>catalytic</note>
    </ligand>
</feature>
<dbReference type="CDD" id="cd01284">
    <property type="entry name" value="Riboflavin_deaminase-reductase"/>
    <property type="match status" value="1"/>
</dbReference>
<dbReference type="PANTHER" id="PTHR38011:SF7">
    <property type="entry name" value="2,5-DIAMINO-6-RIBOSYLAMINO-4(3H)-PYRIMIDINONE 5'-PHOSPHATE REDUCTASE"/>
    <property type="match status" value="1"/>
</dbReference>
<dbReference type="Pfam" id="PF00383">
    <property type="entry name" value="dCMP_cyt_deam_1"/>
    <property type="match status" value="1"/>
</dbReference>
<evidence type="ECO:0000256" key="6">
    <source>
        <dbReference type="ARBA" id="ARBA00022619"/>
    </source>
</evidence>
<organism evidence="18 19">
    <name type="scientific">Candidatus Acidulodesulfobacterium ferriphilum</name>
    <dbReference type="NCBI Taxonomy" id="2597223"/>
    <lineage>
        <taxon>Bacteria</taxon>
        <taxon>Deltaproteobacteria</taxon>
        <taxon>Candidatus Acidulodesulfobacterales</taxon>
        <taxon>Candidatus Acidulodesulfobacterium</taxon>
    </lineage>
</organism>
<feature type="binding site" evidence="15">
    <location>
        <position position="214"/>
    </location>
    <ligand>
        <name>substrate</name>
    </ligand>
</feature>
<protein>
    <recommendedName>
        <fullName evidence="13">Riboflavin biosynthesis protein RibD</fullName>
    </recommendedName>
    <domain>
        <recommendedName>
            <fullName evidence="13">Diaminohydroxyphosphoribosylaminopyrimidine deaminase</fullName>
            <shortName evidence="13">DRAP deaminase</shortName>
            <ecNumber evidence="13">3.5.4.26</ecNumber>
        </recommendedName>
        <alternativeName>
            <fullName evidence="13">Riboflavin-specific deaminase</fullName>
        </alternativeName>
    </domain>
    <domain>
        <recommendedName>
            <fullName evidence="13">5-amino-6-(5-phosphoribosylamino)uracil reductase</fullName>
            <ecNumber evidence="13">1.1.1.193</ecNumber>
        </recommendedName>
        <alternativeName>
            <fullName evidence="13">HTP reductase</fullName>
        </alternativeName>
    </domain>
</protein>
<feature type="binding site" evidence="15">
    <location>
        <begin position="314"/>
        <end position="320"/>
    </location>
    <ligand>
        <name>NADP(+)</name>
        <dbReference type="ChEBI" id="CHEBI:58349"/>
    </ligand>
</feature>
<dbReference type="PROSITE" id="PS00903">
    <property type="entry name" value="CYT_DCMP_DEAMINASES_1"/>
    <property type="match status" value="1"/>
</dbReference>
<feature type="binding site" evidence="15">
    <location>
        <position position="160"/>
    </location>
    <ligand>
        <name>NADP(+)</name>
        <dbReference type="ChEBI" id="CHEBI:58349"/>
    </ligand>
</feature>
<comment type="pathway">
    <text evidence="3 13">Cofactor biosynthesis; riboflavin biosynthesis; 5-amino-6-(D-ribitylamino)uracil from GTP: step 3/4.</text>
</comment>
<dbReference type="EMBL" id="SGBD01000001">
    <property type="protein sequence ID" value="RZD15216.1"/>
    <property type="molecule type" value="Genomic_DNA"/>
</dbReference>
<evidence type="ECO:0000256" key="16">
    <source>
        <dbReference type="PIRSR" id="PIRSR006769-3"/>
    </source>
</evidence>
<dbReference type="GO" id="GO:0008270">
    <property type="term" value="F:zinc ion binding"/>
    <property type="evidence" value="ECO:0007669"/>
    <property type="project" value="InterPro"/>
</dbReference>
<evidence type="ECO:0000313" key="18">
    <source>
        <dbReference type="EMBL" id="RZD15216.1"/>
    </source>
</evidence>
<evidence type="ECO:0000256" key="13">
    <source>
        <dbReference type="PIRNR" id="PIRNR006769"/>
    </source>
</evidence>
<evidence type="ECO:0000256" key="9">
    <source>
        <dbReference type="ARBA" id="ARBA00022833"/>
    </source>
</evidence>
<proteinExistence type="inferred from homology"/>
<feature type="domain" description="CMP/dCMP-type deaminase" evidence="17">
    <location>
        <begin position="7"/>
        <end position="128"/>
    </location>
</feature>
<feature type="binding site" evidence="15">
    <location>
        <position position="203"/>
    </location>
    <ligand>
        <name>substrate</name>
    </ligand>
</feature>
<dbReference type="EC" id="3.5.4.26" evidence="13"/>
<evidence type="ECO:0000259" key="17">
    <source>
        <dbReference type="PROSITE" id="PS51747"/>
    </source>
</evidence>
<dbReference type="SUPFAM" id="SSF53597">
    <property type="entry name" value="Dihydrofolate reductase-like"/>
    <property type="match status" value="1"/>
</dbReference>
<evidence type="ECO:0000256" key="4">
    <source>
        <dbReference type="ARBA" id="ARBA00005259"/>
    </source>
</evidence>
<dbReference type="InterPro" id="IPR016193">
    <property type="entry name" value="Cytidine_deaminase-like"/>
</dbReference>
<keyword evidence="8 13" id="KW-0378">Hydrolase</keyword>